<evidence type="ECO:0000256" key="2">
    <source>
        <dbReference type="ARBA" id="ARBA00007746"/>
    </source>
</evidence>
<comment type="caution">
    <text evidence="11">The sequence shown here is derived from an EMBL/GenBank/DDBJ whole genome shotgun (WGS) entry which is preliminary data.</text>
</comment>
<comment type="subcellular location">
    <subcellularLocation>
        <location evidence="1">Nucleus</location>
    </subcellularLocation>
</comment>
<feature type="domain" description="C2H2-type" evidence="10">
    <location>
        <begin position="146"/>
        <end position="169"/>
    </location>
</feature>
<dbReference type="Proteomes" id="UP000326759">
    <property type="component" value="Unassembled WGS sequence"/>
</dbReference>
<feature type="domain" description="C2H2-type" evidence="10">
    <location>
        <begin position="90"/>
        <end position="117"/>
    </location>
</feature>
<dbReference type="SUPFAM" id="SSF57667">
    <property type="entry name" value="beta-beta-alpha zinc fingers"/>
    <property type="match status" value="2"/>
</dbReference>
<feature type="domain" description="C2H2-type" evidence="10">
    <location>
        <begin position="174"/>
        <end position="201"/>
    </location>
</feature>
<keyword evidence="3" id="KW-0479">Metal-binding</keyword>
<dbReference type="Gene3D" id="3.30.160.60">
    <property type="entry name" value="Classic Zinc Finger"/>
    <property type="match status" value="3"/>
</dbReference>
<evidence type="ECO:0000256" key="6">
    <source>
        <dbReference type="ARBA" id="ARBA00022833"/>
    </source>
</evidence>
<sequence length="213" mass="25345">MDIKSEIELKNEVLDLVKEEPFAEQFKQDFLIEENEKTSESKIEILYPEIIKRKEVEEESELDQQKLLNNYSKNLKGKQITKKAKPQKTFICSQCKFKTFWRICLKRHLLIHSGEKPFKCSYCEFSCNKKYNLSYHLLGHSETKLFKCSDCDYACNRKVDFKKHSLTHTQPPLFKCFKCDFSCHRKGQLNQHMSTHSKPKFRCSECEYTCNLK</sequence>
<keyword evidence="5 9" id="KW-0863">Zinc-finger</keyword>
<dbReference type="PANTHER" id="PTHR24392:SF60">
    <property type="entry name" value="C2H2-TYPE DOMAIN-CONTAINING PROTEIN"/>
    <property type="match status" value="1"/>
</dbReference>
<evidence type="ECO:0000256" key="5">
    <source>
        <dbReference type="ARBA" id="ARBA00022771"/>
    </source>
</evidence>
<evidence type="ECO:0000256" key="9">
    <source>
        <dbReference type="PROSITE-ProRule" id="PRU00042"/>
    </source>
</evidence>
<dbReference type="OrthoDB" id="30289at2759"/>
<dbReference type="PANTHER" id="PTHR24392">
    <property type="entry name" value="ZINC FINGER PROTEIN"/>
    <property type="match status" value="1"/>
</dbReference>
<gene>
    <name evidence="11" type="ORF">Anas_07294</name>
</gene>
<dbReference type="GO" id="GO:0003677">
    <property type="term" value="F:DNA binding"/>
    <property type="evidence" value="ECO:0007669"/>
    <property type="project" value="UniProtKB-KW"/>
</dbReference>
<dbReference type="InterPro" id="IPR013087">
    <property type="entry name" value="Znf_C2H2_type"/>
</dbReference>
<evidence type="ECO:0000256" key="3">
    <source>
        <dbReference type="ARBA" id="ARBA00022723"/>
    </source>
</evidence>
<name>A0A5N5SL72_9CRUS</name>
<dbReference type="GO" id="GO:0005634">
    <property type="term" value="C:nucleus"/>
    <property type="evidence" value="ECO:0007669"/>
    <property type="project" value="UniProtKB-SubCell"/>
</dbReference>
<evidence type="ECO:0000256" key="1">
    <source>
        <dbReference type="ARBA" id="ARBA00004123"/>
    </source>
</evidence>
<proteinExistence type="inferred from homology"/>
<comment type="similarity">
    <text evidence="2">Belongs to the hunchback C2H2-type zinc-finger protein family.</text>
</comment>
<dbReference type="PROSITE" id="PS50157">
    <property type="entry name" value="ZINC_FINGER_C2H2_2"/>
    <property type="match status" value="3"/>
</dbReference>
<reference evidence="11 12" key="1">
    <citation type="journal article" date="2019" name="PLoS Biol.">
        <title>Sex chromosomes control vertical transmission of feminizing Wolbachia symbionts in an isopod.</title>
        <authorList>
            <person name="Becking T."/>
            <person name="Chebbi M.A."/>
            <person name="Giraud I."/>
            <person name="Moumen B."/>
            <person name="Laverre T."/>
            <person name="Caubet Y."/>
            <person name="Peccoud J."/>
            <person name="Gilbert C."/>
            <person name="Cordaux R."/>
        </authorList>
    </citation>
    <scope>NUCLEOTIDE SEQUENCE [LARGE SCALE GENOMIC DNA]</scope>
    <source>
        <strain evidence="11">ANa2</strain>
        <tissue evidence="11">Whole body excluding digestive tract and cuticle</tissue>
    </source>
</reference>
<accession>A0A5N5SL72</accession>
<evidence type="ECO:0000313" key="12">
    <source>
        <dbReference type="Proteomes" id="UP000326759"/>
    </source>
</evidence>
<evidence type="ECO:0000256" key="4">
    <source>
        <dbReference type="ARBA" id="ARBA00022737"/>
    </source>
</evidence>
<keyword evidence="6" id="KW-0862">Zinc</keyword>
<evidence type="ECO:0000256" key="8">
    <source>
        <dbReference type="ARBA" id="ARBA00023242"/>
    </source>
</evidence>
<dbReference type="AlphaFoldDB" id="A0A5N5SL72"/>
<keyword evidence="7" id="KW-0238">DNA-binding</keyword>
<protein>
    <submittedName>
        <fullName evidence="11">Zinc finger protein</fullName>
    </submittedName>
</protein>
<dbReference type="SMART" id="SM00355">
    <property type="entry name" value="ZnF_C2H2"/>
    <property type="match status" value="4"/>
</dbReference>
<dbReference type="InterPro" id="IPR036236">
    <property type="entry name" value="Znf_C2H2_sf"/>
</dbReference>
<keyword evidence="4" id="KW-0677">Repeat</keyword>
<evidence type="ECO:0000259" key="10">
    <source>
        <dbReference type="PROSITE" id="PS50157"/>
    </source>
</evidence>
<evidence type="ECO:0000313" key="11">
    <source>
        <dbReference type="EMBL" id="KAB7494736.1"/>
    </source>
</evidence>
<dbReference type="FunFam" id="3.30.160.60:FF:000614">
    <property type="entry name" value="Zinc finger protein 142"/>
    <property type="match status" value="1"/>
</dbReference>
<evidence type="ECO:0000256" key="7">
    <source>
        <dbReference type="ARBA" id="ARBA00023125"/>
    </source>
</evidence>
<feature type="non-terminal residue" evidence="11">
    <location>
        <position position="213"/>
    </location>
</feature>
<dbReference type="GO" id="GO:0008270">
    <property type="term" value="F:zinc ion binding"/>
    <property type="evidence" value="ECO:0007669"/>
    <property type="project" value="UniProtKB-KW"/>
</dbReference>
<dbReference type="PROSITE" id="PS00028">
    <property type="entry name" value="ZINC_FINGER_C2H2_1"/>
    <property type="match status" value="2"/>
</dbReference>
<dbReference type="EMBL" id="SEYY01023627">
    <property type="protein sequence ID" value="KAB7494736.1"/>
    <property type="molecule type" value="Genomic_DNA"/>
</dbReference>
<keyword evidence="8" id="KW-0539">Nucleus</keyword>
<keyword evidence="12" id="KW-1185">Reference proteome</keyword>
<organism evidence="11 12">
    <name type="scientific">Armadillidium nasatum</name>
    <dbReference type="NCBI Taxonomy" id="96803"/>
    <lineage>
        <taxon>Eukaryota</taxon>
        <taxon>Metazoa</taxon>
        <taxon>Ecdysozoa</taxon>
        <taxon>Arthropoda</taxon>
        <taxon>Crustacea</taxon>
        <taxon>Multicrustacea</taxon>
        <taxon>Malacostraca</taxon>
        <taxon>Eumalacostraca</taxon>
        <taxon>Peracarida</taxon>
        <taxon>Isopoda</taxon>
        <taxon>Oniscidea</taxon>
        <taxon>Crinocheta</taxon>
        <taxon>Armadillidiidae</taxon>
        <taxon>Armadillidium</taxon>
    </lineage>
</organism>